<sequence length="179" mass="19108">GGGKWNNIAIRDQLPAELSYVAGSTKVNGQAVSDDAWAAGKYEATIASLASGAKQTITYKVQVKQVPASGVLTNEVSAAGEQSDGKAVAATPASVDVKINKQEPKPNPSPDPDPKPSPTPDPKPNPAPHNNPDTKPHSEIKKFIDSILPKTGDQFLWMYTIIGLLLIATAIYVWKRKRK</sequence>
<dbReference type="EMBL" id="AODG01000020">
    <property type="protein sequence ID" value="EUJ25873.1"/>
    <property type="molecule type" value="Genomic_DNA"/>
</dbReference>
<keyword evidence="2" id="KW-0812">Transmembrane</keyword>
<evidence type="ECO:0000313" key="4">
    <source>
        <dbReference type="EMBL" id="EUJ25873.1"/>
    </source>
</evidence>
<dbReference type="InterPro" id="IPR001434">
    <property type="entry name" value="OmcB-like_DUF11"/>
</dbReference>
<keyword evidence="2" id="KW-0472">Membrane</keyword>
<feature type="transmembrane region" description="Helical" evidence="2">
    <location>
        <begin position="156"/>
        <end position="174"/>
    </location>
</feature>
<feature type="domain" description="DUF11" evidence="3">
    <location>
        <begin position="5"/>
        <end position="85"/>
    </location>
</feature>
<gene>
    <name evidence="4" type="ORF">LMUR_14069</name>
</gene>
<comment type="caution">
    <text evidence="4">The sequence shown here is derived from an EMBL/GenBank/DDBJ whole genome shotgun (WGS) entry which is preliminary data.</text>
</comment>
<feature type="compositionally biased region" description="Pro residues" evidence="1">
    <location>
        <begin position="105"/>
        <end position="129"/>
    </location>
</feature>
<dbReference type="InterPro" id="IPR047589">
    <property type="entry name" value="DUF11_rpt"/>
</dbReference>
<evidence type="ECO:0000256" key="2">
    <source>
        <dbReference type="SAM" id="Phobius"/>
    </source>
</evidence>
<dbReference type="Gene3D" id="2.60.40.740">
    <property type="match status" value="1"/>
</dbReference>
<dbReference type="Pfam" id="PF01345">
    <property type="entry name" value="DUF11"/>
    <property type="match status" value="1"/>
</dbReference>
<organism evidence="4 5">
    <name type="scientific">Listeria grayi FSL F6-1183</name>
    <dbReference type="NCBI Taxonomy" id="1265827"/>
    <lineage>
        <taxon>Bacteria</taxon>
        <taxon>Bacillati</taxon>
        <taxon>Bacillota</taxon>
        <taxon>Bacilli</taxon>
        <taxon>Bacillales</taxon>
        <taxon>Listeriaceae</taxon>
        <taxon>Listeria</taxon>
    </lineage>
</organism>
<evidence type="ECO:0000256" key="1">
    <source>
        <dbReference type="SAM" id="MobiDB-lite"/>
    </source>
</evidence>
<name>A0A829R4Y1_LISGR</name>
<dbReference type="Proteomes" id="UP000019251">
    <property type="component" value="Unassembled WGS sequence"/>
</dbReference>
<dbReference type="NCBIfam" id="TIGR01167">
    <property type="entry name" value="LPXTG_anchor"/>
    <property type="match status" value="1"/>
</dbReference>
<accession>A0A829R4Y1</accession>
<feature type="region of interest" description="Disordered" evidence="1">
    <location>
        <begin position="78"/>
        <end position="137"/>
    </location>
</feature>
<dbReference type="AlphaFoldDB" id="A0A829R4Y1"/>
<feature type="non-terminal residue" evidence="4">
    <location>
        <position position="1"/>
    </location>
</feature>
<evidence type="ECO:0000259" key="3">
    <source>
        <dbReference type="Pfam" id="PF01345"/>
    </source>
</evidence>
<reference evidence="4 5" key="1">
    <citation type="submission" date="2012-12" db="EMBL/GenBank/DDBJ databases">
        <title>Novel taxa of Listeriaceae from agricultural environments in the United States.</title>
        <authorList>
            <person name="den Bakker H.C."/>
            <person name="Allred A."/>
            <person name="Warchocki S."/>
            <person name="Wright E.M."/>
            <person name="Burrell A."/>
            <person name="Nightingale K.K."/>
            <person name="Kephart D."/>
            <person name="Wiedmann M."/>
        </authorList>
    </citation>
    <scope>NUCLEOTIDE SEQUENCE [LARGE SCALE GENOMIC DNA]</scope>
    <source>
        <strain evidence="4 5">FSL F6-1183</strain>
    </source>
</reference>
<dbReference type="NCBIfam" id="TIGR01451">
    <property type="entry name" value="B_ant_repeat"/>
    <property type="match status" value="1"/>
</dbReference>
<protein>
    <submittedName>
        <fullName evidence="4">Cell surface protein</fullName>
    </submittedName>
</protein>
<dbReference type="RefSeq" id="WP_036108136.1">
    <property type="nucleotide sequence ID" value="NZ_AODG01000020.1"/>
</dbReference>
<proteinExistence type="predicted"/>
<evidence type="ECO:0000313" key="5">
    <source>
        <dbReference type="Proteomes" id="UP000019251"/>
    </source>
</evidence>
<keyword evidence="2" id="KW-1133">Transmembrane helix</keyword>